<name>A0AC58SF23_TOBAC</name>
<proteinExistence type="predicted"/>
<gene>
    <name evidence="2" type="primary">LOC142167320</name>
</gene>
<accession>A0AC58SF23</accession>
<reference evidence="2" key="2">
    <citation type="submission" date="2025-08" db="UniProtKB">
        <authorList>
            <consortium name="RefSeq"/>
        </authorList>
    </citation>
    <scope>IDENTIFICATION</scope>
    <source>
        <tissue evidence="2">Leaf</tissue>
    </source>
</reference>
<protein>
    <submittedName>
        <fullName evidence="2">Secreted RxLR effector protein 161-like</fullName>
    </submittedName>
</protein>
<evidence type="ECO:0000313" key="1">
    <source>
        <dbReference type="Proteomes" id="UP000790787"/>
    </source>
</evidence>
<organism evidence="1 2">
    <name type="scientific">Nicotiana tabacum</name>
    <name type="common">Common tobacco</name>
    <dbReference type="NCBI Taxonomy" id="4097"/>
    <lineage>
        <taxon>Eukaryota</taxon>
        <taxon>Viridiplantae</taxon>
        <taxon>Streptophyta</taxon>
        <taxon>Embryophyta</taxon>
        <taxon>Tracheophyta</taxon>
        <taxon>Spermatophyta</taxon>
        <taxon>Magnoliopsida</taxon>
        <taxon>eudicotyledons</taxon>
        <taxon>Gunneridae</taxon>
        <taxon>Pentapetalae</taxon>
        <taxon>asterids</taxon>
        <taxon>lamiids</taxon>
        <taxon>Solanales</taxon>
        <taxon>Solanaceae</taxon>
        <taxon>Nicotianoideae</taxon>
        <taxon>Nicotianeae</taxon>
        <taxon>Nicotiana</taxon>
    </lineage>
</organism>
<reference evidence="1" key="1">
    <citation type="journal article" date="2014" name="Nat. Commun.">
        <title>The tobacco genome sequence and its comparison with those of tomato and potato.</title>
        <authorList>
            <person name="Sierro N."/>
            <person name="Battey J.N."/>
            <person name="Ouadi S."/>
            <person name="Bakaher N."/>
            <person name="Bovet L."/>
            <person name="Willig A."/>
            <person name="Goepfert S."/>
            <person name="Peitsch M.C."/>
            <person name="Ivanov N.V."/>
        </authorList>
    </citation>
    <scope>NUCLEOTIDE SEQUENCE [LARGE SCALE GENOMIC DNA]</scope>
</reference>
<sequence>MCLWYPRGYSFDLVGYADADCAYFHVYKKRTSGTTHFLGSYLVAWGTNKQNSVALSTTEAKYVAATSCCAQLLWITQQLRYYGIFVDCVPIFCDNASAINIAKIHVNTREPSTLTLEITFSETMFKRGISQLTSLKLKINLLIFLLKL</sequence>
<evidence type="ECO:0000313" key="2">
    <source>
        <dbReference type="RefSeq" id="XP_075083586.1"/>
    </source>
</evidence>
<keyword evidence="1" id="KW-1185">Reference proteome</keyword>
<dbReference type="Proteomes" id="UP000790787">
    <property type="component" value="Chromosome 12"/>
</dbReference>
<dbReference type="RefSeq" id="XP_075083586.1">
    <property type="nucleotide sequence ID" value="XM_075227485.1"/>
</dbReference>